<sequence>MNTIKKIKNIVYGQSEVEYHTADVYLPLNATDVPMVIAVHGGAYQAGAKEMYDNWGRYFAENGIACMSINYTLATPTKSSYKQIQNDVNQAIQFVVKNAAEWNVNPNKIGFVGDSAGAHLGTLASFGDIRSSAKVRFVICVYGVMDVVEWYYYTNKTRKDFVVNKLFGNSYETDRDVFESISPIHLIDNVVKNPMFDTSFYMIWGEDDKVVIPENQTIPFIKKLEEFDIYHEKKAVPGEGHFWFTKNTEDDDGYFENNLAPEIAPELVNFIFKVTGENKKSDPNSDK</sequence>
<dbReference type="AlphaFoldDB" id="A0A7X6I3K1"/>
<name>A0A7X6I3K1_9ENTE</name>
<proteinExistence type="predicted"/>
<dbReference type="InterPro" id="IPR029058">
    <property type="entry name" value="AB_hydrolase_fold"/>
</dbReference>
<accession>A0A7X6I3K1</accession>
<dbReference type="SUPFAM" id="SSF53474">
    <property type="entry name" value="alpha/beta-Hydrolases"/>
    <property type="match status" value="1"/>
</dbReference>
<dbReference type="PANTHER" id="PTHR48081:SF33">
    <property type="entry name" value="KYNURENINE FORMAMIDASE"/>
    <property type="match status" value="1"/>
</dbReference>
<dbReference type="InterPro" id="IPR049492">
    <property type="entry name" value="BD-FAE-like_dom"/>
</dbReference>
<evidence type="ECO:0000259" key="2">
    <source>
        <dbReference type="Pfam" id="PF20434"/>
    </source>
</evidence>
<dbReference type="GO" id="GO:0016787">
    <property type="term" value="F:hydrolase activity"/>
    <property type="evidence" value="ECO:0007669"/>
    <property type="project" value="UniProtKB-KW"/>
</dbReference>
<dbReference type="RefSeq" id="WP_167807741.1">
    <property type="nucleotide sequence ID" value="NZ_JAAVMB010000012.1"/>
</dbReference>
<comment type="caution">
    <text evidence="3">The sequence shown here is derived from an EMBL/GenBank/DDBJ whole genome shotgun (WGS) entry which is preliminary data.</text>
</comment>
<gene>
    <name evidence="3" type="ORF">HED35_10690</name>
</gene>
<evidence type="ECO:0000313" key="3">
    <source>
        <dbReference type="EMBL" id="NKC68556.1"/>
    </source>
</evidence>
<feature type="domain" description="BD-FAE-like" evidence="2">
    <location>
        <begin position="23"/>
        <end position="223"/>
    </location>
</feature>
<dbReference type="EMBL" id="JAAVMB010000012">
    <property type="protein sequence ID" value="NKC68556.1"/>
    <property type="molecule type" value="Genomic_DNA"/>
</dbReference>
<dbReference type="Gene3D" id="3.40.50.1820">
    <property type="entry name" value="alpha/beta hydrolase"/>
    <property type="match status" value="1"/>
</dbReference>
<keyword evidence="1 3" id="KW-0378">Hydrolase</keyword>
<dbReference type="Pfam" id="PF20434">
    <property type="entry name" value="BD-FAE"/>
    <property type="match status" value="1"/>
</dbReference>
<dbReference type="InterPro" id="IPR050300">
    <property type="entry name" value="GDXG_lipolytic_enzyme"/>
</dbReference>
<reference evidence="3 4" key="1">
    <citation type="submission" date="2020-03" db="EMBL/GenBank/DDBJ databases">
        <title>Bacterial samples isolated from urine from healthy bovine heifers (Gyr breed).</title>
        <authorList>
            <person name="Giannattasio-Ferraz S."/>
            <person name="Maskeri L."/>
            <person name="Penido A."/>
            <person name="Barbosa-Stancioli E.F."/>
            <person name="Putonti C."/>
        </authorList>
    </citation>
    <scope>NUCLEOTIDE SEQUENCE [LARGE SCALE GENOMIC DNA]</scope>
    <source>
        <strain evidence="3 4">UFMG-H7</strain>
    </source>
</reference>
<evidence type="ECO:0000256" key="1">
    <source>
        <dbReference type="ARBA" id="ARBA00022801"/>
    </source>
</evidence>
<dbReference type="PANTHER" id="PTHR48081">
    <property type="entry name" value="AB HYDROLASE SUPERFAMILY PROTEIN C4A8.06C"/>
    <property type="match status" value="1"/>
</dbReference>
<protein>
    <submittedName>
        <fullName evidence="3">Alpha/beta hydrolase</fullName>
    </submittedName>
</protein>
<evidence type="ECO:0000313" key="4">
    <source>
        <dbReference type="Proteomes" id="UP000521358"/>
    </source>
</evidence>
<dbReference type="Proteomes" id="UP000521358">
    <property type="component" value="Unassembled WGS sequence"/>
</dbReference>
<organism evidence="3 4">
    <name type="scientific">Vagococcus fluvialis</name>
    <dbReference type="NCBI Taxonomy" id="2738"/>
    <lineage>
        <taxon>Bacteria</taxon>
        <taxon>Bacillati</taxon>
        <taxon>Bacillota</taxon>
        <taxon>Bacilli</taxon>
        <taxon>Lactobacillales</taxon>
        <taxon>Enterococcaceae</taxon>
        <taxon>Vagococcus</taxon>
    </lineage>
</organism>